<dbReference type="Gene3D" id="3.30.70.930">
    <property type="match status" value="1"/>
</dbReference>
<evidence type="ECO:0000259" key="2">
    <source>
        <dbReference type="Pfam" id="PF01910"/>
    </source>
</evidence>
<reference evidence="4" key="1">
    <citation type="journal article" date="2017" name="Genome Biol.">
        <title>Comparative genomics reveals high biological diversity and specific adaptations in the industrially and medically important fungal genus Aspergillus.</title>
        <authorList>
            <person name="de Vries R.P."/>
            <person name="Riley R."/>
            <person name="Wiebenga A."/>
            <person name="Aguilar-Osorio G."/>
            <person name="Amillis S."/>
            <person name="Uchima C.A."/>
            <person name="Anderluh G."/>
            <person name="Asadollahi M."/>
            <person name="Askin M."/>
            <person name="Barry K."/>
            <person name="Battaglia E."/>
            <person name="Bayram O."/>
            <person name="Benocci T."/>
            <person name="Braus-Stromeyer S.A."/>
            <person name="Caldana C."/>
            <person name="Canovas D."/>
            <person name="Cerqueira G.C."/>
            <person name="Chen F."/>
            <person name="Chen W."/>
            <person name="Choi C."/>
            <person name="Clum A."/>
            <person name="Dos Santos R.A."/>
            <person name="Damasio A.R."/>
            <person name="Diallinas G."/>
            <person name="Emri T."/>
            <person name="Fekete E."/>
            <person name="Flipphi M."/>
            <person name="Freyberg S."/>
            <person name="Gallo A."/>
            <person name="Gournas C."/>
            <person name="Habgood R."/>
            <person name="Hainaut M."/>
            <person name="Harispe M.L."/>
            <person name="Henrissat B."/>
            <person name="Hilden K.S."/>
            <person name="Hope R."/>
            <person name="Hossain A."/>
            <person name="Karabika E."/>
            <person name="Karaffa L."/>
            <person name="Karanyi Z."/>
            <person name="Krasevec N."/>
            <person name="Kuo A."/>
            <person name="Kusch H."/>
            <person name="LaButti K."/>
            <person name="Lagendijk E.L."/>
            <person name="Lapidus A."/>
            <person name="Levasseur A."/>
            <person name="Lindquist E."/>
            <person name="Lipzen A."/>
            <person name="Logrieco A.F."/>
            <person name="MacCabe A."/>
            <person name="Maekelae M.R."/>
            <person name="Malavazi I."/>
            <person name="Melin P."/>
            <person name="Meyer V."/>
            <person name="Mielnichuk N."/>
            <person name="Miskei M."/>
            <person name="Molnar A.P."/>
            <person name="Mule G."/>
            <person name="Ngan C.Y."/>
            <person name="Orejas M."/>
            <person name="Orosz E."/>
            <person name="Ouedraogo J.P."/>
            <person name="Overkamp K.M."/>
            <person name="Park H.-S."/>
            <person name="Perrone G."/>
            <person name="Piumi F."/>
            <person name="Punt P.J."/>
            <person name="Ram A.F."/>
            <person name="Ramon A."/>
            <person name="Rauscher S."/>
            <person name="Record E."/>
            <person name="Riano-Pachon D.M."/>
            <person name="Robert V."/>
            <person name="Roehrig J."/>
            <person name="Ruller R."/>
            <person name="Salamov A."/>
            <person name="Salih N.S."/>
            <person name="Samson R.A."/>
            <person name="Sandor E."/>
            <person name="Sanguinetti M."/>
            <person name="Schuetze T."/>
            <person name="Sepcic K."/>
            <person name="Shelest E."/>
            <person name="Sherlock G."/>
            <person name="Sophianopoulou V."/>
            <person name="Squina F.M."/>
            <person name="Sun H."/>
            <person name="Susca A."/>
            <person name="Todd R.B."/>
            <person name="Tsang A."/>
            <person name="Unkles S.E."/>
            <person name="van de Wiele N."/>
            <person name="van Rossen-Uffink D."/>
            <person name="Oliveira J.V."/>
            <person name="Vesth T.C."/>
            <person name="Visser J."/>
            <person name="Yu J.-H."/>
            <person name="Zhou M."/>
            <person name="Andersen M.R."/>
            <person name="Archer D.B."/>
            <person name="Baker S.E."/>
            <person name="Benoit I."/>
            <person name="Brakhage A.A."/>
            <person name="Braus G.H."/>
            <person name="Fischer R."/>
            <person name="Frisvad J.C."/>
            <person name="Goldman G.H."/>
            <person name="Houbraken J."/>
            <person name="Oakley B."/>
            <person name="Pocsi I."/>
            <person name="Scazzocchio C."/>
            <person name="Seiboth B."/>
            <person name="vanKuyk P.A."/>
            <person name="Wortman J."/>
            <person name="Dyer P.S."/>
            <person name="Grigoriev I.V."/>
        </authorList>
    </citation>
    <scope>NUCLEOTIDE SEQUENCE [LARGE SCALE GENOMIC DNA]</scope>
    <source>
        <strain evidence="4">CBS 506.65</strain>
    </source>
</reference>
<dbReference type="PANTHER" id="PTHR33777">
    <property type="entry name" value="UPF0045 PROTEIN ECM15"/>
    <property type="match status" value="1"/>
</dbReference>
<sequence length="111" mass="12206">MAFNPPAMATPSRCVADFSLKPIGTQPSYSQQIAQVQDLLRGSGLKSYMHATGTTIEGTWDQVVQWIGFAHTLIHQTGVSRIETDVRIITRTDKVQPMEGYVASVERILSA</sequence>
<evidence type="ECO:0000256" key="1">
    <source>
        <dbReference type="ARBA" id="ARBA00010272"/>
    </source>
</evidence>
<evidence type="ECO:0000313" key="4">
    <source>
        <dbReference type="Proteomes" id="UP000184188"/>
    </source>
</evidence>
<keyword evidence="4" id="KW-1185">Reference proteome</keyword>
<dbReference type="GeneID" id="34608579"/>
<dbReference type="InterPro" id="IPR051614">
    <property type="entry name" value="UPF0045_domain"/>
</dbReference>
<dbReference type="EMBL" id="KV878337">
    <property type="protein sequence ID" value="OJJ50173.1"/>
    <property type="molecule type" value="Genomic_DNA"/>
</dbReference>
<name>A0A1L9SST5_9EURO</name>
<dbReference type="SUPFAM" id="SSF89957">
    <property type="entry name" value="MTH1187/YkoF-like"/>
    <property type="match status" value="1"/>
</dbReference>
<dbReference type="Proteomes" id="UP000184188">
    <property type="component" value="Unassembled WGS sequence"/>
</dbReference>
<evidence type="ECO:0000313" key="3">
    <source>
        <dbReference type="EMBL" id="OJJ50173.1"/>
    </source>
</evidence>
<dbReference type="GO" id="GO:0005829">
    <property type="term" value="C:cytosol"/>
    <property type="evidence" value="ECO:0007669"/>
    <property type="project" value="TreeGrafter"/>
</dbReference>
<protein>
    <recommendedName>
        <fullName evidence="2">Thiamine-binding protein domain-containing protein</fullName>
    </recommendedName>
</protein>
<organism evidence="3 4">
    <name type="scientific">Penicilliopsis zonata CBS 506.65</name>
    <dbReference type="NCBI Taxonomy" id="1073090"/>
    <lineage>
        <taxon>Eukaryota</taxon>
        <taxon>Fungi</taxon>
        <taxon>Dikarya</taxon>
        <taxon>Ascomycota</taxon>
        <taxon>Pezizomycotina</taxon>
        <taxon>Eurotiomycetes</taxon>
        <taxon>Eurotiomycetidae</taxon>
        <taxon>Eurotiales</taxon>
        <taxon>Aspergillaceae</taxon>
        <taxon>Penicilliopsis</taxon>
    </lineage>
</organism>
<accession>A0A1L9SST5</accession>
<dbReference type="PANTHER" id="PTHR33777:SF1">
    <property type="entry name" value="UPF0045 PROTEIN ECM15"/>
    <property type="match status" value="1"/>
</dbReference>
<dbReference type="NCBIfam" id="TIGR00106">
    <property type="entry name" value="MTH1187 family thiamine-binding protein"/>
    <property type="match status" value="1"/>
</dbReference>
<dbReference type="Pfam" id="PF01910">
    <property type="entry name" value="Thiamine_BP"/>
    <property type="match status" value="1"/>
</dbReference>
<dbReference type="RefSeq" id="XP_022584683.1">
    <property type="nucleotide sequence ID" value="XM_022722114.1"/>
</dbReference>
<feature type="domain" description="Thiamine-binding protein" evidence="2">
    <location>
        <begin position="16"/>
        <end position="106"/>
    </location>
</feature>
<dbReference type="InterPro" id="IPR029756">
    <property type="entry name" value="MTH1187/YkoF-like"/>
</dbReference>
<dbReference type="AlphaFoldDB" id="A0A1L9SST5"/>
<gene>
    <name evidence="3" type="ORF">ASPZODRAFT_128789</name>
</gene>
<proteinExistence type="inferred from homology"/>
<dbReference type="InterPro" id="IPR002767">
    <property type="entry name" value="Thiamine_BP"/>
</dbReference>
<comment type="similarity">
    <text evidence="1">Belongs to the UPF0045 family.</text>
</comment>
<dbReference type="VEuPathDB" id="FungiDB:ASPZODRAFT_128789"/>
<dbReference type="OrthoDB" id="5587367at2759"/>